<comment type="caution">
    <text evidence="2">The sequence shown here is derived from an EMBL/GenBank/DDBJ whole genome shotgun (WGS) entry which is preliminary data.</text>
</comment>
<dbReference type="InterPro" id="IPR012341">
    <property type="entry name" value="6hp_glycosidase-like_sf"/>
</dbReference>
<dbReference type="SUPFAM" id="SSF48208">
    <property type="entry name" value="Six-hairpin glycosidases"/>
    <property type="match status" value="1"/>
</dbReference>
<sequence>MLVVHNEKILDFIKYRYSLGDLQRLSAFLSENDVLRFPHLENGLFPAALVSNETEYTGYANVWLRDNVYLAYSHYIIGQTAIAVKNIQTLMNYFQKFQRRFINIIQGRVNPEKIRERPHIRFEGRTLTEIDQVWQHAQNDALGYFLWFYCRLAREKYVELSPHCLETIALFPLYFQAISYWQDEDSGHWEETRKIEASSIGVVVAGLRELKRLLIETEINLTAENRRITPAFLADLIEIGEQALYRILPAECLLPVPQARSYDAALLFLIYPLQVVETNIADQILNNVIVHLQGDYGIRRYLGDSFWCRDYRLIPPEIRTTVSTERENWLQEQGRGLNLGEEAQWCIFDPIISAIFALKFQSTGQEKYLNLQTHYFNRSLGQITGKDSPVGEFKCPELYYLEQGKYIPNDATPLLWTQANLQIALELIKKSLSQ</sequence>
<keyword evidence="2" id="KW-0418">Kinase</keyword>
<protein>
    <submittedName>
        <fullName evidence="2">Phosphorylase kinase</fullName>
    </submittedName>
</protein>
<evidence type="ECO:0000259" key="1">
    <source>
        <dbReference type="Pfam" id="PF00723"/>
    </source>
</evidence>
<gene>
    <name evidence="2" type="ORF">B1L04_09150</name>
</gene>
<reference evidence="2 3" key="1">
    <citation type="submission" date="2017-02" db="EMBL/GenBank/DDBJ databases">
        <title>Genome sequence of Microcystis aeruginosa KW.</title>
        <authorList>
            <person name="Oh H.-M."/>
            <person name="Ahn C.-Y."/>
            <person name="Jeong H."/>
            <person name="Srivastava A."/>
            <person name="Lee H.-G."/>
            <person name="Kang S.-R."/>
        </authorList>
    </citation>
    <scope>NUCLEOTIDE SEQUENCE [LARGE SCALE GENOMIC DNA]</scope>
    <source>
        <strain evidence="2 3">KW</strain>
    </source>
</reference>
<evidence type="ECO:0000313" key="2">
    <source>
        <dbReference type="EMBL" id="OPF19465.1"/>
    </source>
</evidence>
<dbReference type="EMBL" id="MVGR01000003">
    <property type="protein sequence ID" value="OPF19465.1"/>
    <property type="molecule type" value="Genomic_DNA"/>
</dbReference>
<dbReference type="Gene3D" id="1.50.10.10">
    <property type="match status" value="1"/>
</dbReference>
<keyword evidence="2" id="KW-0808">Transferase</keyword>
<feature type="domain" description="GH15-like" evidence="1">
    <location>
        <begin position="38"/>
        <end position="208"/>
    </location>
</feature>
<name>A0A1V4BXN9_MICAE</name>
<dbReference type="GO" id="GO:0005975">
    <property type="term" value="P:carbohydrate metabolic process"/>
    <property type="evidence" value="ECO:0007669"/>
    <property type="project" value="InterPro"/>
</dbReference>
<dbReference type="GO" id="GO:0016301">
    <property type="term" value="F:kinase activity"/>
    <property type="evidence" value="ECO:0007669"/>
    <property type="project" value="UniProtKB-KW"/>
</dbReference>
<dbReference type="Proteomes" id="UP000189835">
    <property type="component" value="Unassembled WGS sequence"/>
</dbReference>
<dbReference type="InterPro" id="IPR011613">
    <property type="entry name" value="GH15-like"/>
</dbReference>
<dbReference type="AlphaFoldDB" id="A0A1V4BXN9"/>
<dbReference type="InterPro" id="IPR008928">
    <property type="entry name" value="6-hairpin_glycosidase_sf"/>
</dbReference>
<dbReference type="Pfam" id="PF00723">
    <property type="entry name" value="Glyco_hydro_15"/>
    <property type="match status" value="1"/>
</dbReference>
<evidence type="ECO:0000313" key="3">
    <source>
        <dbReference type="Proteomes" id="UP000189835"/>
    </source>
</evidence>
<accession>A0A1V4BXN9</accession>
<organism evidence="2 3">
    <name type="scientific">Microcystis aeruginosa KW</name>
    <dbReference type="NCBI Taxonomy" id="1960155"/>
    <lineage>
        <taxon>Bacteria</taxon>
        <taxon>Bacillati</taxon>
        <taxon>Cyanobacteriota</taxon>
        <taxon>Cyanophyceae</taxon>
        <taxon>Oscillatoriophycideae</taxon>
        <taxon>Chroococcales</taxon>
        <taxon>Microcystaceae</taxon>
        <taxon>Microcystis</taxon>
    </lineage>
</organism>
<dbReference type="RefSeq" id="WP_079206764.1">
    <property type="nucleotide sequence ID" value="NZ_MVGR01000003.1"/>
</dbReference>
<proteinExistence type="predicted"/>